<proteinExistence type="predicted"/>
<name>A0A368W5H7_9BACL</name>
<evidence type="ECO:0000256" key="1">
    <source>
        <dbReference type="SAM" id="MobiDB-lite"/>
    </source>
</evidence>
<dbReference type="EMBL" id="QPJD01000003">
    <property type="protein sequence ID" value="RCW50298.1"/>
    <property type="molecule type" value="Genomic_DNA"/>
</dbReference>
<sequence length="52" mass="6029">MLESESVKTEEQLQNDNKKFSESNEFNHERNQVAKAQKQMASQETTGVLEQE</sequence>
<comment type="caution">
    <text evidence="2">The sequence shown here is derived from an EMBL/GenBank/DDBJ whole genome shotgun (WGS) entry which is preliminary data.</text>
</comment>
<organism evidence="2 3">
    <name type="scientific">Paenibacillus prosopidis</name>
    <dbReference type="NCBI Taxonomy" id="630520"/>
    <lineage>
        <taxon>Bacteria</taxon>
        <taxon>Bacillati</taxon>
        <taxon>Bacillota</taxon>
        <taxon>Bacilli</taxon>
        <taxon>Bacillales</taxon>
        <taxon>Paenibacillaceae</taxon>
        <taxon>Paenibacillus</taxon>
    </lineage>
</organism>
<dbReference type="Proteomes" id="UP000252415">
    <property type="component" value="Unassembled WGS sequence"/>
</dbReference>
<reference evidence="2 3" key="1">
    <citation type="submission" date="2018-07" db="EMBL/GenBank/DDBJ databases">
        <title>Genomic Encyclopedia of Type Strains, Phase III (KMG-III): the genomes of soil and plant-associated and newly described type strains.</title>
        <authorList>
            <person name="Whitman W."/>
        </authorList>
    </citation>
    <scope>NUCLEOTIDE SEQUENCE [LARGE SCALE GENOMIC DNA]</scope>
    <source>
        <strain evidence="2 3">CECT 7506</strain>
    </source>
</reference>
<feature type="compositionally biased region" description="Basic and acidic residues" evidence="1">
    <location>
        <begin position="1"/>
        <end position="32"/>
    </location>
</feature>
<protein>
    <submittedName>
        <fullName evidence="2">Uncharacterized protein</fullName>
    </submittedName>
</protein>
<feature type="region of interest" description="Disordered" evidence="1">
    <location>
        <begin position="1"/>
        <end position="52"/>
    </location>
</feature>
<feature type="compositionally biased region" description="Polar residues" evidence="1">
    <location>
        <begin position="39"/>
        <end position="52"/>
    </location>
</feature>
<dbReference type="RefSeq" id="WP_181873376.1">
    <property type="nucleotide sequence ID" value="NZ_QPJD01000003.1"/>
</dbReference>
<gene>
    <name evidence="2" type="ORF">DFP97_103318</name>
</gene>
<dbReference type="AlphaFoldDB" id="A0A368W5H7"/>
<evidence type="ECO:0000313" key="3">
    <source>
        <dbReference type="Proteomes" id="UP000252415"/>
    </source>
</evidence>
<evidence type="ECO:0000313" key="2">
    <source>
        <dbReference type="EMBL" id="RCW50298.1"/>
    </source>
</evidence>
<keyword evidence="3" id="KW-1185">Reference proteome</keyword>
<accession>A0A368W5H7</accession>